<organism evidence="1 2">
    <name type="scientific">Drosophila gunungcola</name>
    <name type="common">fruit fly</name>
    <dbReference type="NCBI Taxonomy" id="103775"/>
    <lineage>
        <taxon>Eukaryota</taxon>
        <taxon>Metazoa</taxon>
        <taxon>Ecdysozoa</taxon>
        <taxon>Arthropoda</taxon>
        <taxon>Hexapoda</taxon>
        <taxon>Insecta</taxon>
        <taxon>Pterygota</taxon>
        <taxon>Neoptera</taxon>
        <taxon>Endopterygota</taxon>
        <taxon>Diptera</taxon>
        <taxon>Brachycera</taxon>
        <taxon>Muscomorpha</taxon>
        <taxon>Ephydroidea</taxon>
        <taxon>Drosophilidae</taxon>
        <taxon>Drosophila</taxon>
        <taxon>Sophophora</taxon>
    </lineage>
</organism>
<gene>
    <name evidence="1" type="ORF">M5D96_013880</name>
</gene>
<comment type="caution">
    <text evidence="1">The sequence shown here is derived from an EMBL/GenBank/DDBJ whole genome shotgun (WGS) entry which is preliminary data.</text>
</comment>
<dbReference type="Proteomes" id="UP001059596">
    <property type="component" value="Unassembled WGS sequence"/>
</dbReference>
<dbReference type="AlphaFoldDB" id="A0A9P9YAF0"/>
<name>A0A9P9YAF0_9MUSC</name>
<accession>A0A9P9YAF0</accession>
<sequence length="54" mass="6412">FTLSTLAICSISRLVRKAWQTKKAKGRKWKSVLNFDLCIIYIQVHKNQYSRKQI</sequence>
<evidence type="ECO:0000313" key="2">
    <source>
        <dbReference type="Proteomes" id="UP001059596"/>
    </source>
</evidence>
<dbReference type="EMBL" id="JAMKOV010000146">
    <property type="protein sequence ID" value="KAI8033354.1"/>
    <property type="molecule type" value="Genomic_DNA"/>
</dbReference>
<evidence type="ECO:0000313" key="1">
    <source>
        <dbReference type="EMBL" id="KAI8033354.1"/>
    </source>
</evidence>
<protein>
    <submittedName>
        <fullName evidence="1">Uncharacterized protein</fullName>
    </submittedName>
</protein>
<reference evidence="1" key="1">
    <citation type="journal article" date="2023" name="Genome Biol. Evol.">
        <title>Long-read-based Genome Assembly of Drosophila gunungcola Reveals Fewer Chemosensory Genes in Flower-breeding Species.</title>
        <authorList>
            <person name="Negi A."/>
            <person name="Liao B.Y."/>
            <person name="Yeh S.D."/>
        </authorList>
    </citation>
    <scope>NUCLEOTIDE SEQUENCE</scope>
    <source>
        <strain evidence="1">Sukarami</strain>
    </source>
</reference>
<proteinExistence type="predicted"/>
<keyword evidence="2" id="KW-1185">Reference proteome</keyword>
<feature type="non-terminal residue" evidence="1">
    <location>
        <position position="1"/>
    </location>
</feature>